<comment type="caution">
    <text evidence="2">The sequence shown here is derived from an EMBL/GenBank/DDBJ whole genome shotgun (WGS) entry which is preliminary data.</text>
</comment>
<dbReference type="Proteomes" id="UP000481872">
    <property type="component" value="Unassembled WGS sequence"/>
</dbReference>
<proteinExistence type="predicted"/>
<feature type="transmembrane region" description="Helical" evidence="1">
    <location>
        <begin position="154"/>
        <end position="173"/>
    </location>
</feature>
<dbReference type="PIRSF" id="PIRSF009160">
    <property type="entry name" value="UCP009160"/>
    <property type="match status" value="1"/>
</dbReference>
<protein>
    <submittedName>
        <fullName evidence="2">Bax inhibitor-1/YccA family protein</fullName>
    </submittedName>
</protein>
<evidence type="ECO:0000313" key="3">
    <source>
        <dbReference type="Proteomes" id="UP000481872"/>
    </source>
</evidence>
<dbReference type="InterPro" id="IPR010539">
    <property type="entry name" value="BaxI_1-like"/>
</dbReference>
<name>A0A6M0H7B7_9CLOT</name>
<keyword evidence="1" id="KW-0812">Transmembrane</keyword>
<reference evidence="2 3" key="1">
    <citation type="submission" date="2020-02" db="EMBL/GenBank/DDBJ databases">
        <title>Genome assembly of a novel Clostridium senegalense strain.</title>
        <authorList>
            <person name="Gupta T.B."/>
            <person name="Jauregui R."/>
            <person name="Maclean P."/>
            <person name="Nawarathana A."/>
            <person name="Brightwell G."/>
        </authorList>
    </citation>
    <scope>NUCLEOTIDE SEQUENCE [LARGE SCALE GENOMIC DNA]</scope>
    <source>
        <strain evidence="2 3">AGRFS4</strain>
    </source>
</reference>
<accession>A0A6M0H7B7</accession>
<gene>
    <name evidence="2" type="ORF">G3M99_11485</name>
</gene>
<feature type="transmembrane region" description="Helical" evidence="1">
    <location>
        <begin position="113"/>
        <end position="133"/>
    </location>
</feature>
<dbReference type="PANTHER" id="PTHR41282:SF1">
    <property type="entry name" value="CONSERVED TRANSMEMBRANE PROTEIN-RELATED"/>
    <property type="match status" value="1"/>
</dbReference>
<sequence>MKRVNSNPFITSGFEKSKTGYNNKTMSVYSTIIKSLILIGITVTSFGTTWSVLKDGTSDFNSLLIISSIAAFILSILTSFIPKIANVTSILYAMFEGVLLSSFSMVMESSYPGIVFSATCLTFAVAIATLLIYRRTPTLAGKIRKGVTIGITSVFLLYILSFILSIFGIYLPIYGGGTIGIGFSVLVVALASFSLILDYDFILKNVQYGAPKYMEWYSAFGLLVTLIWLYVEIVQLIAKLLQGSRD</sequence>
<feature type="transmembrane region" description="Helical" evidence="1">
    <location>
        <begin position="89"/>
        <end position="107"/>
    </location>
</feature>
<feature type="transmembrane region" description="Helical" evidence="1">
    <location>
        <begin position="60"/>
        <end position="82"/>
    </location>
</feature>
<feature type="transmembrane region" description="Helical" evidence="1">
    <location>
        <begin position="217"/>
        <end position="238"/>
    </location>
</feature>
<dbReference type="EMBL" id="JAAGPU010000020">
    <property type="protein sequence ID" value="NEU05462.1"/>
    <property type="molecule type" value="Genomic_DNA"/>
</dbReference>
<evidence type="ECO:0000313" key="2">
    <source>
        <dbReference type="EMBL" id="NEU05462.1"/>
    </source>
</evidence>
<dbReference type="RefSeq" id="WP_061994659.1">
    <property type="nucleotide sequence ID" value="NZ_JAAGPU010000020.1"/>
</dbReference>
<keyword evidence="1" id="KW-0472">Membrane</keyword>
<keyword evidence="1" id="KW-1133">Transmembrane helix</keyword>
<dbReference type="Pfam" id="PF12811">
    <property type="entry name" value="BaxI_1"/>
    <property type="match status" value="1"/>
</dbReference>
<organism evidence="2 3">
    <name type="scientific">Clostridium senegalense</name>
    <dbReference type="NCBI Taxonomy" id="1465809"/>
    <lineage>
        <taxon>Bacteria</taxon>
        <taxon>Bacillati</taxon>
        <taxon>Bacillota</taxon>
        <taxon>Clostridia</taxon>
        <taxon>Eubacteriales</taxon>
        <taxon>Clostridiaceae</taxon>
        <taxon>Clostridium</taxon>
    </lineage>
</organism>
<feature type="transmembrane region" description="Helical" evidence="1">
    <location>
        <begin position="179"/>
        <end position="197"/>
    </location>
</feature>
<dbReference type="AlphaFoldDB" id="A0A6M0H7B7"/>
<keyword evidence="3" id="KW-1185">Reference proteome</keyword>
<evidence type="ECO:0000256" key="1">
    <source>
        <dbReference type="SAM" id="Phobius"/>
    </source>
</evidence>
<feature type="transmembrane region" description="Helical" evidence="1">
    <location>
        <begin position="26"/>
        <end position="48"/>
    </location>
</feature>
<dbReference type="PANTHER" id="PTHR41282">
    <property type="entry name" value="CONSERVED TRANSMEMBRANE PROTEIN-RELATED"/>
    <property type="match status" value="1"/>
</dbReference>